<dbReference type="AlphaFoldDB" id="A0AAJ1PTP9"/>
<name>A0AAJ1PTP9_9MOLU</name>
<feature type="transmembrane region" description="Helical" evidence="1">
    <location>
        <begin position="102"/>
        <end position="120"/>
    </location>
</feature>
<dbReference type="RefSeq" id="WP_283827394.1">
    <property type="nucleotide sequence ID" value="NZ_JASDDP010000024.1"/>
</dbReference>
<keyword evidence="1" id="KW-1133">Transmembrane helix</keyword>
<keyword evidence="1" id="KW-0812">Transmembrane</keyword>
<dbReference type="Proteomes" id="UP001224428">
    <property type="component" value="Unassembled WGS sequence"/>
</dbReference>
<protein>
    <submittedName>
        <fullName evidence="2">Uncharacterized protein</fullName>
    </submittedName>
</protein>
<reference evidence="2" key="1">
    <citation type="submission" date="2023-05" db="EMBL/GenBank/DDBJ databases">
        <title>Mycoplasma phocimorsus sp. nov., isolated from Scandinavian patients with seal finger or septic arthritis after contact with seals.</title>
        <authorList>
            <person name="Skafte-Holm A."/>
            <person name="Pedersen T.R."/>
            <person name="Froelund M."/>
            <person name="Stegger M."/>
            <person name="Qvortrup K."/>
            <person name="Michaels D.L."/>
            <person name="Brown D.R."/>
            <person name="Jensen J.S."/>
        </authorList>
    </citation>
    <scope>NUCLEOTIDE SEQUENCE</scope>
    <source>
        <strain evidence="2">M5725</strain>
    </source>
</reference>
<feature type="transmembrane region" description="Helical" evidence="1">
    <location>
        <begin position="190"/>
        <end position="209"/>
    </location>
</feature>
<keyword evidence="3" id="KW-1185">Reference proteome</keyword>
<gene>
    <name evidence="2" type="ORF">QLQ80_02905</name>
</gene>
<comment type="caution">
    <text evidence="2">The sequence shown here is derived from an EMBL/GenBank/DDBJ whole genome shotgun (WGS) entry which is preliminary data.</text>
</comment>
<feature type="transmembrane region" description="Helical" evidence="1">
    <location>
        <begin position="55"/>
        <end position="81"/>
    </location>
</feature>
<dbReference type="EMBL" id="JASDDP010000024">
    <property type="protein sequence ID" value="MDJ1646012.1"/>
    <property type="molecule type" value="Genomic_DNA"/>
</dbReference>
<keyword evidence="1" id="KW-0472">Membrane</keyword>
<accession>A0AAJ1PTP9</accession>
<evidence type="ECO:0000313" key="2">
    <source>
        <dbReference type="EMBL" id="MDJ1646012.1"/>
    </source>
</evidence>
<feature type="transmembrane region" description="Helical" evidence="1">
    <location>
        <begin position="25"/>
        <end position="43"/>
    </location>
</feature>
<organism evidence="2 3">
    <name type="scientific">Mycoplasma phocimorsus</name>
    <dbReference type="NCBI Taxonomy" id="3045839"/>
    <lineage>
        <taxon>Bacteria</taxon>
        <taxon>Bacillati</taxon>
        <taxon>Mycoplasmatota</taxon>
        <taxon>Mollicutes</taxon>
        <taxon>Mycoplasmataceae</taxon>
        <taxon>Mycoplasma</taxon>
    </lineage>
</organism>
<evidence type="ECO:0000256" key="1">
    <source>
        <dbReference type="SAM" id="Phobius"/>
    </source>
</evidence>
<proteinExistence type="predicted"/>
<sequence>MNRNQNSRNSFLNWLINSKVFGNRYIYGLIIITITSFLTYASFIKKEWVTTFHSYAFGFWFGITSYFIYFILFFYGFWLLFSNTFKKKNERKFYSFKSRFRFLFWLLLIIVFGLSINLLFDVIDNNLWLWDKYYDHNFFTRTLLWNNNFKLDSWIINSDSNVFISGAHLQKSGLLFIIIFDILSITGSNIFIFIIIFLLFVYAILIMIYKWPLKIIFNKEYRKYHQVIARQKSKFVFEKIKSKIDKLINKNSIKPISEKKLILKLKNIFVDNLIFVERFLKISDSYSQVLKEDLSWENLPNIIFKNNFQNIEEYEIESISEQGEISHSNDAELDAGDSTWSVSLTKLVEVEKINKTQQKIKKHRISPFAKKD</sequence>
<evidence type="ECO:0000313" key="3">
    <source>
        <dbReference type="Proteomes" id="UP001224428"/>
    </source>
</evidence>